<evidence type="ECO:0000256" key="4">
    <source>
        <dbReference type="ARBA" id="ARBA00023157"/>
    </source>
</evidence>
<dbReference type="InterPro" id="IPR032675">
    <property type="entry name" value="LRR_dom_sf"/>
</dbReference>
<evidence type="ECO:0000256" key="7">
    <source>
        <dbReference type="SAM" id="SignalP"/>
    </source>
</evidence>
<reference evidence="9" key="1">
    <citation type="submission" date="2023-08" db="EMBL/GenBank/DDBJ databases">
        <authorList>
            <person name="Alioto T."/>
            <person name="Alioto T."/>
            <person name="Gomez Garrido J."/>
        </authorList>
    </citation>
    <scope>NUCLEOTIDE SEQUENCE</scope>
</reference>
<dbReference type="InterPro" id="IPR000483">
    <property type="entry name" value="Cys-rich_flank_reg_C"/>
</dbReference>
<dbReference type="EMBL" id="OY660884">
    <property type="protein sequence ID" value="CAJ1083816.1"/>
    <property type="molecule type" value="Genomic_DNA"/>
</dbReference>
<name>A0AAV1HEC3_XYRNO</name>
<organism evidence="9 10">
    <name type="scientific">Xyrichtys novacula</name>
    <name type="common">Pearly razorfish</name>
    <name type="synonym">Hemipteronotus novacula</name>
    <dbReference type="NCBI Taxonomy" id="13765"/>
    <lineage>
        <taxon>Eukaryota</taxon>
        <taxon>Metazoa</taxon>
        <taxon>Chordata</taxon>
        <taxon>Craniata</taxon>
        <taxon>Vertebrata</taxon>
        <taxon>Euteleostomi</taxon>
        <taxon>Actinopterygii</taxon>
        <taxon>Neopterygii</taxon>
        <taxon>Teleostei</taxon>
        <taxon>Neoteleostei</taxon>
        <taxon>Acanthomorphata</taxon>
        <taxon>Eupercaria</taxon>
        <taxon>Labriformes</taxon>
        <taxon>Labridae</taxon>
        <taxon>Xyrichtys</taxon>
    </lineage>
</organism>
<keyword evidence="10" id="KW-1185">Reference proteome</keyword>
<keyword evidence="3" id="KW-0677">Repeat</keyword>
<keyword evidence="2 7" id="KW-0732">Signal</keyword>
<dbReference type="Gene3D" id="2.60.40.10">
    <property type="entry name" value="Immunoglobulins"/>
    <property type="match status" value="1"/>
</dbReference>
<dbReference type="PROSITE" id="PS51450">
    <property type="entry name" value="LRR"/>
    <property type="match status" value="4"/>
</dbReference>
<sequence>MDTGNFLAGICFFLLSLYGFISSSPAPGFCPDRCDCQHPQHLMCTNRGLRTVPKPGARTSEGVLIFSLGGNFISNISAFDFTWYSNLLRLNLQYNQLETIHPKAFEKLFNLEELYLGHNLLSNIPAGALQPLKKLTVLYGNDNDIGKITPELFANLDNLVKLRLDGNSIEVLQDSVFKSLPKLHYLHLESNKLQHIHRNAFSKLTNLRFLNLAHNKQSALRNALTFSQLKALTTLLLSENEIQYVGNQVFHNLKKLSKLSLSNNRISRLDSGALSGLSSLRQFLIDGNELEEIPAGLLDSLERIEELDFSRNRISNVDPLAFAQLKHLKVLKLKNNMLTSLSGDIFALNNVLYDLDLHGNNWTCDCRLQELKKWMTAAHSQGKLLTVFVQCHYPATLRGKYLDYVNSSQLQPPGNWTHLCDSQAGPEESRGGEVLVKTEVKELGVVDLNNQKDGGEEGQVEEGADMNLRKGASSGLKMKKEVEETKREGQEEVGVQGDQGGPELEAPTASLERKKSKKESPGKRAKGRRRSNTSRTDPPITSTPSPAGNLNSSDPITGLPSVQSGEKFDLLRSDHEEALPVITDPCVFNRHFITNVSVDQVTSNTVTVYWTTRNHRRYTPGPRSSLEEVHYRILFDRFGTQDRFPRYVYTRGSARSVTLRELSSDVTYLVCVEGVVGGSVCQVAPRDHCTGLVTLPDYPSREGALTSDLQLVTVAALAGNAVLLLVVGGVWLGRSLKRRLQKRKSAVHVRHMYSTRRPFRPTMATASVSADFTTYQSSRPARLAPLEEGDLIEFPCDRFLDNSSVRRDSDMQRFSD</sequence>
<dbReference type="InterPro" id="IPR013783">
    <property type="entry name" value="Ig-like_fold"/>
</dbReference>
<dbReference type="Proteomes" id="UP001178508">
    <property type="component" value="Chromosome 21"/>
</dbReference>
<dbReference type="SUPFAM" id="SSF49265">
    <property type="entry name" value="Fibronectin type III"/>
    <property type="match status" value="1"/>
</dbReference>
<keyword evidence="6" id="KW-0812">Transmembrane</keyword>
<keyword evidence="6" id="KW-0472">Membrane</keyword>
<dbReference type="FunFam" id="3.80.10.10:FF:001360">
    <property type="entry name" value="Uncharacterized protein"/>
    <property type="match status" value="1"/>
</dbReference>
<evidence type="ECO:0000313" key="9">
    <source>
        <dbReference type="EMBL" id="CAJ1083816.1"/>
    </source>
</evidence>
<feature type="compositionally biased region" description="Basic residues" evidence="5">
    <location>
        <begin position="523"/>
        <end position="532"/>
    </location>
</feature>
<evidence type="ECO:0000256" key="5">
    <source>
        <dbReference type="SAM" id="MobiDB-lite"/>
    </source>
</evidence>
<evidence type="ECO:0000256" key="2">
    <source>
        <dbReference type="ARBA" id="ARBA00022729"/>
    </source>
</evidence>
<dbReference type="Pfam" id="PF13855">
    <property type="entry name" value="LRR_8"/>
    <property type="match status" value="4"/>
</dbReference>
<keyword evidence="4" id="KW-1015">Disulfide bond</keyword>
<dbReference type="CDD" id="cd00063">
    <property type="entry name" value="FN3"/>
    <property type="match status" value="1"/>
</dbReference>
<evidence type="ECO:0000256" key="1">
    <source>
        <dbReference type="ARBA" id="ARBA00022614"/>
    </source>
</evidence>
<feature type="region of interest" description="Disordered" evidence="5">
    <location>
        <begin position="446"/>
        <end position="561"/>
    </location>
</feature>
<dbReference type="PANTHER" id="PTHR24366">
    <property type="entry name" value="IG(IMMUNOGLOBULIN) AND LRR(LEUCINE RICH REPEAT) DOMAINS"/>
    <property type="match status" value="1"/>
</dbReference>
<evidence type="ECO:0000259" key="8">
    <source>
        <dbReference type="PROSITE" id="PS50853"/>
    </source>
</evidence>
<evidence type="ECO:0000313" key="10">
    <source>
        <dbReference type="Proteomes" id="UP001178508"/>
    </source>
</evidence>
<proteinExistence type="predicted"/>
<dbReference type="SMART" id="SM00082">
    <property type="entry name" value="LRRCT"/>
    <property type="match status" value="1"/>
</dbReference>
<protein>
    <submittedName>
        <fullName evidence="9">TLR4 interactor with leucine rich repeats</fullName>
    </submittedName>
</protein>
<dbReference type="FunFam" id="3.80.10.10:FF:000169">
    <property type="entry name" value="TLR4 interactor with leucine rich repeats"/>
    <property type="match status" value="1"/>
</dbReference>
<keyword evidence="6" id="KW-1133">Transmembrane helix</keyword>
<dbReference type="AlphaFoldDB" id="A0AAV1HEC3"/>
<feature type="compositionally biased region" description="Basic and acidic residues" evidence="5">
    <location>
        <begin position="478"/>
        <end position="490"/>
    </location>
</feature>
<dbReference type="SUPFAM" id="SSF52058">
    <property type="entry name" value="L domain-like"/>
    <property type="match status" value="1"/>
</dbReference>
<evidence type="ECO:0000256" key="6">
    <source>
        <dbReference type="SAM" id="Phobius"/>
    </source>
</evidence>
<dbReference type="PANTHER" id="PTHR24366:SF171">
    <property type="entry name" value="LEUCINE RICH REPEAT NEURONAL 4"/>
    <property type="match status" value="1"/>
</dbReference>
<dbReference type="Gene3D" id="3.80.10.10">
    <property type="entry name" value="Ribonuclease Inhibitor"/>
    <property type="match status" value="2"/>
</dbReference>
<feature type="chain" id="PRO_5043438186" evidence="7">
    <location>
        <begin position="24"/>
        <end position="816"/>
    </location>
</feature>
<dbReference type="InterPro" id="IPR003961">
    <property type="entry name" value="FN3_dom"/>
</dbReference>
<feature type="domain" description="Fibronectin type-III" evidence="8">
    <location>
        <begin position="592"/>
        <end position="697"/>
    </location>
</feature>
<gene>
    <name evidence="9" type="ORF">XNOV1_A024419</name>
</gene>
<keyword evidence="1" id="KW-0433">Leucine-rich repeat</keyword>
<feature type="transmembrane region" description="Helical" evidence="6">
    <location>
        <begin position="709"/>
        <end position="733"/>
    </location>
</feature>
<dbReference type="SMART" id="SM00365">
    <property type="entry name" value="LRR_SD22"/>
    <property type="match status" value="5"/>
</dbReference>
<dbReference type="PROSITE" id="PS50853">
    <property type="entry name" value="FN3"/>
    <property type="match status" value="1"/>
</dbReference>
<dbReference type="InterPro" id="IPR036116">
    <property type="entry name" value="FN3_sf"/>
</dbReference>
<accession>A0AAV1HEC3</accession>
<dbReference type="InterPro" id="IPR001611">
    <property type="entry name" value="Leu-rich_rpt"/>
</dbReference>
<dbReference type="InterPro" id="IPR003591">
    <property type="entry name" value="Leu-rich_rpt_typical-subtyp"/>
</dbReference>
<evidence type="ECO:0000256" key="3">
    <source>
        <dbReference type="ARBA" id="ARBA00022737"/>
    </source>
</evidence>
<dbReference type="SMART" id="SM00369">
    <property type="entry name" value="LRR_TYP"/>
    <property type="match status" value="11"/>
</dbReference>
<feature type="compositionally biased region" description="Polar residues" evidence="5">
    <location>
        <begin position="533"/>
        <end position="561"/>
    </location>
</feature>
<feature type="signal peptide" evidence="7">
    <location>
        <begin position="1"/>
        <end position="23"/>
    </location>
</feature>